<dbReference type="RefSeq" id="WP_173806785.1">
    <property type="nucleotide sequence ID" value="NZ_JABSNM010000019.1"/>
</dbReference>
<evidence type="ECO:0000256" key="1">
    <source>
        <dbReference type="SAM" id="Phobius"/>
    </source>
</evidence>
<keyword evidence="3" id="KW-1185">Reference proteome</keyword>
<keyword evidence="1" id="KW-0472">Membrane</keyword>
<dbReference type="Proteomes" id="UP001516061">
    <property type="component" value="Unassembled WGS sequence"/>
</dbReference>
<sequence length="94" mass="10213">MQYFLDILMGAYLGIGLTLVFRGPLSELIGDAVQEAQVLRAMQPAGERPLPRAAVSALILGTLTVLLWPCLWPTAVCRREHLASRFAGLSTFGD</sequence>
<accession>A0ABX2G640</accession>
<reference evidence="2 3" key="1">
    <citation type="submission" date="2020-05" db="EMBL/GenBank/DDBJ databases">
        <title>Genomic Encyclopedia of Type Strains, Phase IV (KMG-V): Genome sequencing to study the core and pangenomes of soil and plant-associated prokaryotes.</title>
        <authorList>
            <person name="Whitman W."/>
        </authorList>
    </citation>
    <scope>NUCLEOTIDE SEQUENCE [LARGE SCALE GENOMIC DNA]</scope>
    <source>
        <strain evidence="2 3">C29</strain>
    </source>
</reference>
<feature type="transmembrane region" description="Helical" evidence="1">
    <location>
        <begin position="53"/>
        <end position="72"/>
    </location>
</feature>
<dbReference type="EMBL" id="JABSNM010000019">
    <property type="protein sequence ID" value="NRT57791.1"/>
    <property type="molecule type" value="Genomic_DNA"/>
</dbReference>
<evidence type="ECO:0000313" key="3">
    <source>
        <dbReference type="Proteomes" id="UP001516061"/>
    </source>
</evidence>
<name>A0ABX2G640_9BURK</name>
<comment type="caution">
    <text evidence="2">The sequence shown here is derived from an EMBL/GenBank/DDBJ whole genome shotgun (WGS) entry which is preliminary data.</text>
</comment>
<gene>
    <name evidence="2" type="ORF">HNQ01_003552</name>
</gene>
<keyword evidence="1" id="KW-0812">Transmembrane</keyword>
<organism evidence="2 3">
    <name type="scientific">Sphaerotilus uruguayifluvii</name>
    <dbReference type="NCBI Taxonomy" id="2735897"/>
    <lineage>
        <taxon>Bacteria</taxon>
        <taxon>Pseudomonadati</taxon>
        <taxon>Pseudomonadota</taxon>
        <taxon>Betaproteobacteria</taxon>
        <taxon>Burkholderiales</taxon>
        <taxon>Sphaerotilaceae</taxon>
        <taxon>Sphaerotilus</taxon>
    </lineage>
</organism>
<keyword evidence="1" id="KW-1133">Transmembrane helix</keyword>
<evidence type="ECO:0000313" key="2">
    <source>
        <dbReference type="EMBL" id="NRT57791.1"/>
    </source>
</evidence>
<feature type="transmembrane region" description="Helical" evidence="1">
    <location>
        <begin position="7"/>
        <end position="25"/>
    </location>
</feature>
<proteinExistence type="predicted"/>
<protein>
    <submittedName>
        <fullName evidence="2">Uncharacterized protein</fullName>
    </submittedName>
</protein>